<dbReference type="KEGG" id="hazt:108683420"/>
<feature type="signal peptide" evidence="1">
    <location>
        <begin position="1"/>
        <end position="23"/>
    </location>
</feature>
<dbReference type="Gene3D" id="2.170.140.10">
    <property type="entry name" value="Chitin binding domain"/>
    <property type="match status" value="1"/>
</dbReference>
<evidence type="ECO:0000259" key="2">
    <source>
        <dbReference type="PROSITE" id="PS50940"/>
    </source>
</evidence>
<dbReference type="GO" id="GO:0005576">
    <property type="term" value="C:extracellular region"/>
    <property type="evidence" value="ECO:0007669"/>
    <property type="project" value="InterPro"/>
</dbReference>
<keyword evidence="1" id="KW-0732">Signal</keyword>
<dbReference type="SUPFAM" id="SSF57625">
    <property type="entry name" value="Invertebrate chitin-binding proteins"/>
    <property type="match status" value="2"/>
</dbReference>
<feature type="domain" description="Chitin-binding type-2" evidence="2">
    <location>
        <begin position="259"/>
        <end position="320"/>
    </location>
</feature>
<dbReference type="InterPro" id="IPR036508">
    <property type="entry name" value="Chitin-bd_dom_sf"/>
</dbReference>
<feature type="domain" description="Chitin-binding type-2" evidence="2">
    <location>
        <begin position="137"/>
        <end position="196"/>
    </location>
</feature>
<dbReference type="GeneID" id="108683420"/>
<dbReference type="SMART" id="SM00494">
    <property type="entry name" value="ChtBD2"/>
    <property type="match status" value="2"/>
</dbReference>
<proteinExistence type="predicted"/>
<dbReference type="OrthoDB" id="6395853at2759"/>
<dbReference type="GO" id="GO:0008061">
    <property type="term" value="F:chitin binding"/>
    <property type="evidence" value="ECO:0007669"/>
    <property type="project" value="InterPro"/>
</dbReference>
<evidence type="ECO:0000313" key="3">
    <source>
        <dbReference type="Proteomes" id="UP000694843"/>
    </source>
</evidence>
<organism evidence="3 4">
    <name type="scientific">Hyalella azteca</name>
    <name type="common">Amphipod</name>
    <dbReference type="NCBI Taxonomy" id="294128"/>
    <lineage>
        <taxon>Eukaryota</taxon>
        <taxon>Metazoa</taxon>
        <taxon>Ecdysozoa</taxon>
        <taxon>Arthropoda</taxon>
        <taxon>Crustacea</taxon>
        <taxon>Multicrustacea</taxon>
        <taxon>Malacostraca</taxon>
        <taxon>Eumalacostraca</taxon>
        <taxon>Peracarida</taxon>
        <taxon>Amphipoda</taxon>
        <taxon>Senticaudata</taxon>
        <taxon>Talitrida</taxon>
        <taxon>Talitroidea</taxon>
        <taxon>Hyalellidae</taxon>
        <taxon>Hyalella</taxon>
    </lineage>
</organism>
<keyword evidence="3" id="KW-1185">Reference proteome</keyword>
<evidence type="ECO:0000256" key="1">
    <source>
        <dbReference type="SAM" id="SignalP"/>
    </source>
</evidence>
<dbReference type="InterPro" id="IPR002557">
    <property type="entry name" value="Chitin-bd_dom"/>
</dbReference>
<dbReference type="AlphaFoldDB" id="A0A8B7PPT9"/>
<dbReference type="Proteomes" id="UP000694843">
    <property type="component" value="Unplaced"/>
</dbReference>
<accession>A0A8B7PPT9</accession>
<dbReference type="Pfam" id="PF01607">
    <property type="entry name" value="CBM_14"/>
    <property type="match status" value="1"/>
</dbReference>
<feature type="chain" id="PRO_5034579085" evidence="1">
    <location>
        <begin position="24"/>
        <end position="326"/>
    </location>
</feature>
<dbReference type="PROSITE" id="PS50940">
    <property type="entry name" value="CHIT_BIND_II"/>
    <property type="match status" value="2"/>
</dbReference>
<name>A0A8B7PPT9_HYAAZ</name>
<protein>
    <submittedName>
        <fullName evidence="4">Uncharacterized protein LOC108683420</fullName>
    </submittedName>
</protein>
<dbReference type="RefSeq" id="XP_018028223.1">
    <property type="nucleotide sequence ID" value="XM_018172734.2"/>
</dbReference>
<evidence type="ECO:0000313" key="4">
    <source>
        <dbReference type="RefSeq" id="XP_018028223.1"/>
    </source>
</evidence>
<sequence>MSAATRTLLVVIALFIGTASVTARKKCSATQMTACMNCSQIGTCGTDLTLTAAATCSSSQVCQEFGNTALCVTANSTNVCNNCGSLATACDPYDTRIVHACIPGQAPLPVQECPDTQMCSAGACVDKTSLSGLKSPAEVCAENIDPLKFYSLKPACTSAVLCSGTNVIFIYNCTSGNYFNQISNTCRSLPVNHCEGVTTDGIYAHLTNCSNGVVCIGGALTDEIQCGFDMAFSVTHGCAMKDDTSVCPVMDGCTTTIQPAVCSASNLNMRYPHETKCERYYTCRLRRGTYKFVESTCRGNLVYNPTTTKCETPTLPSCRTSRNDAA</sequence>
<gene>
    <name evidence="4" type="primary">LOC108683420</name>
</gene>
<reference evidence="4" key="1">
    <citation type="submission" date="2025-08" db="UniProtKB">
        <authorList>
            <consortium name="RefSeq"/>
        </authorList>
    </citation>
    <scope>IDENTIFICATION</scope>
    <source>
        <tissue evidence="4">Whole organism</tissue>
    </source>
</reference>